<dbReference type="Pfam" id="PF13911">
    <property type="entry name" value="AhpC-TSA_2"/>
    <property type="match status" value="1"/>
</dbReference>
<dbReference type="InterPro" id="IPR032801">
    <property type="entry name" value="PXL2A/B/C"/>
</dbReference>
<dbReference type="PANTHER" id="PTHR42336">
    <property type="entry name" value="THIOREDOXIN DOMAIN-CONTAINING PROTEIN-RELATED"/>
    <property type="match status" value="1"/>
</dbReference>
<organism evidence="2 3">
    <name type="scientific">Lithohypha guttulata</name>
    <dbReference type="NCBI Taxonomy" id="1690604"/>
    <lineage>
        <taxon>Eukaryota</taxon>
        <taxon>Fungi</taxon>
        <taxon>Dikarya</taxon>
        <taxon>Ascomycota</taxon>
        <taxon>Pezizomycotina</taxon>
        <taxon>Eurotiomycetes</taxon>
        <taxon>Chaetothyriomycetidae</taxon>
        <taxon>Chaetothyriales</taxon>
        <taxon>Trichomeriaceae</taxon>
        <taxon>Lithohypha</taxon>
    </lineage>
</organism>
<feature type="region of interest" description="Disordered" evidence="1">
    <location>
        <begin position="1"/>
        <end position="40"/>
    </location>
</feature>
<reference evidence="2 3" key="1">
    <citation type="submission" date="2023-08" db="EMBL/GenBank/DDBJ databases">
        <title>Black Yeasts Isolated from many extreme environments.</title>
        <authorList>
            <person name="Coleine C."/>
            <person name="Stajich J.E."/>
            <person name="Selbmann L."/>
        </authorList>
    </citation>
    <scope>NUCLEOTIDE SEQUENCE [LARGE SCALE GENOMIC DNA]</scope>
    <source>
        <strain evidence="2 3">CCFEE 5910</strain>
    </source>
</reference>
<proteinExistence type="predicted"/>
<evidence type="ECO:0000313" key="3">
    <source>
        <dbReference type="Proteomes" id="UP001309876"/>
    </source>
</evidence>
<sequence>MTFQQELSSWNPFNGPQATKEVPTVGSKAPSTPQITLPRNDKKPTIISFLRHCGCPFAEKAFQKLRRIAEQNPAIHCIAVSHSDKAATEKWLEAVGGRGKVEVIVDDQRQSFTEYGLGYSSFWAVLNPWSLKNAMTIGKEEGFNIRPTESGSRWQVAGLFAADGEGVLTYAHQANTSDDLGDLDAAIGSVKFPKASL</sequence>
<comment type="caution">
    <text evidence="2">The sequence shown here is derived from an EMBL/GenBank/DDBJ whole genome shotgun (WGS) entry which is preliminary data.</text>
</comment>
<dbReference type="SUPFAM" id="SSF52833">
    <property type="entry name" value="Thioredoxin-like"/>
    <property type="match status" value="1"/>
</dbReference>
<dbReference type="EMBL" id="JAVRRJ010000002">
    <property type="protein sequence ID" value="KAK5089072.1"/>
    <property type="molecule type" value="Genomic_DNA"/>
</dbReference>
<name>A0AAN7T5E2_9EURO</name>
<accession>A0AAN7T5E2</accession>
<evidence type="ECO:0000313" key="2">
    <source>
        <dbReference type="EMBL" id="KAK5089072.1"/>
    </source>
</evidence>
<evidence type="ECO:0000256" key="1">
    <source>
        <dbReference type="SAM" id="MobiDB-lite"/>
    </source>
</evidence>
<keyword evidence="3" id="KW-1185">Reference proteome</keyword>
<dbReference type="Gene3D" id="3.40.30.10">
    <property type="entry name" value="Glutaredoxin"/>
    <property type="match status" value="1"/>
</dbReference>
<dbReference type="AlphaFoldDB" id="A0AAN7T5E2"/>
<evidence type="ECO:0008006" key="4">
    <source>
        <dbReference type="Google" id="ProtNLM"/>
    </source>
</evidence>
<dbReference type="InterPro" id="IPR036249">
    <property type="entry name" value="Thioredoxin-like_sf"/>
</dbReference>
<feature type="compositionally biased region" description="Polar residues" evidence="1">
    <location>
        <begin position="1"/>
        <end position="17"/>
    </location>
</feature>
<dbReference type="PANTHER" id="PTHR42336:SF1">
    <property type="entry name" value="ALKYL HYDROPEROXIDE REDUCTASE SUBUNIT C_ THIOL SPECIFIC ANTIOXIDANT DOMAIN-CONTAINING PROTEIN"/>
    <property type="match status" value="1"/>
</dbReference>
<gene>
    <name evidence="2" type="ORF">LTR05_003296</name>
</gene>
<protein>
    <recommendedName>
        <fullName evidence="4">Thioredoxin domain-containing protein</fullName>
    </recommendedName>
</protein>
<dbReference type="Proteomes" id="UP001309876">
    <property type="component" value="Unassembled WGS sequence"/>
</dbReference>